<dbReference type="GO" id="GO:0034386">
    <property type="term" value="F:4-aminobutyrate:2-oxoglutarate transaminase activity"/>
    <property type="evidence" value="ECO:0007669"/>
    <property type="project" value="UniProtKB-EC"/>
</dbReference>
<dbReference type="InterPro" id="IPR015422">
    <property type="entry name" value="PyrdxlP-dep_Trfase_small"/>
</dbReference>
<evidence type="ECO:0000256" key="12">
    <source>
        <dbReference type="ARBA" id="ARBA00030857"/>
    </source>
</evidence>
<dbReference type="InterPro" id="IPR049704">
    <property type="entry name" value="Aminotrans_3_PPA_site"/>
</dbReference>
<evidence type="ECO:0000256" key="14">
    <source>
        <dbReference type="ARBA" id="ARBA00048021"/>
    </source>
</evidence>
<evidence type="ECO:0000313" key="17">
    <source>
        <dbReference type="EMBL" id="AYD41101.1"/>
    </source>
</evidence>
<evidence type="ECO:0000256" key="11">
    <source>
        <dbReference type="ARBA" id="ARBA00030204"/>
    </source>
</evidence>
<evidence type="ECO:0000256" key="1">
    <source>
        <dbReference type="ARBA" id="ARBA00001750"/>
    </source>
</evidence>
<comment type="catalytic activity">
    <reaction evidence="14">
        <text>4-aminobutanoate + 2-oxoglutarate = succinate semialdehyde + L-glutamate</text>
        <dbReference type="Rhea" id="RHEA:23352"/>
        <dbReference type="ChEBI" id="CHEBI:16810"/>
        <dbReference type="ChEBI" id="CHEBI:29985"/>
        <dbReference type="ChEBI" id="CHEBI:57706"/>
        <dbReference type="ChEBI" id="CHEBI:59888"/>
        <dbReference type="EC" id="2.6.1.19"/>
    </reaction>
</comment>
<keyword evidence="18" id="KW-1185">Reference proteome</keyword>
<dbReference type="Pfam" id="PF00202">
    <property type="entry name" value="Aminotran_3"/>
    <property type="match status" value="1"/>
</dbReference>
<evidence type="ECO:0000256" key="5">
    <source>
        <dbReference type="ARBA" id="ARBA00012876"/>
    </source>
</evidence>
<dbReference type="AlphaFoldDB" id="A0A386H5T0"/>
<name>A0A386H5T0_9CLOT</name>
<comment type="catalytic activity">
    <reaction evidence="1">
        <text>(S)-3-amino-2-methylpropanoate + 2-oxoglutarate = 2-methyl-3-oxopropanoate + L-glutamate</text>
        <dbReference type="Rhea" id="RHEA:13993"/>
        <dbReference type="ChEBI" id="CHEBI:16810"/>
        <dbReference type="ChEBI" id="CHEBI:29985"/>
        <dbReference type="ChEBI" id="CHEBI:57700"/>
        <dbReference type="ChEBI" id="CHEBI:58655"/>
        <dbReference type="EC" id="2.6.1.22"/>
    </reaction>
</comment>
<proteinExistence type="inferred from homology"/>
<evidence type="ECO:0000256" key="4">
    <source>
        <dbReference type="ARBA" id="ARBA00008954"/>
    </source>
</evidence>
<comment type="pathway">
    <text evidence="3">Amino-acid degradation; 4-aminobutanoate degradation.</text>
</comment>
<dbReference type="RefSeq" id="WP_119973657.1">
    <property type="nucleotide sequence ID" value="NZ_CP032416.1"/>
</dbReference>
<evidence type="ECO:0000256" key="3">
    <source>
        <dbReference type="ARBA" id="ARBA00005176"/>
    </source>
</evidence>
<dbReference type="GO" id="GO:0042802">
    <property type="term" value="F:identical protein binding"/>
    <property type="evidence" value="ECO:0007669"/>
    <property type="project" value="TreeGrafter"/>
</dbReference>
<dbReference type="Gene3D" id="3.90.1150.10">
    <property type="entry name" value="Aspartate Aminotransferase, domain 1"/>
    <property type="match status" value="1"/>
</dbReference>
<protein>
    <recommendedName>
        <fullName evidence="12">(S)-3-amino-2-methylpropionate transaminase</fullName>
        <ecNumber evidence="6">2.6.1.19</ecNumber>
        <ecNumber evidence="5">2.6.1.22</ecNumber>
    </recommendedName>
    <alternativeName>
        <fullName evidence="13">GABA aminotransferase</fullName>
    </alternativeName>
    <alternativeName>
        <fullName evidence="11">Gamma-amino-N-butyrate transaminase</fullName>
    </alternativeName>
    <alternativeName>
        <fullName evidence="15">Glutamate:succinic semialdehyde transaminase</fullName>
    </alternativeName>
    <alternativeName>
        <fullName evidence="10">L-AIBAT</fullName>
    </alternativeName>
</protein>
<dbReference type="EC" id="2.6.1.19" evidence="6"/>
<dbReference type="FunFam" id="3.40.640.10:FF:000013">
    <property type="entry name" value="4-aminobutyrate aminotransferase"/>
    <property type="match status" value="1"/>
</dbReference>
<keyword evidence="8 17" id="KW-0808">Transferase</keyword>
<dbReference type="GO" id="GO:0030170">
    <property type="term" value="F:pyridoxal phosphate binding"/>
    <property type="evidence" value="ECO:0007669"/>
    <property type="project" value="InterPro"/>
</dbReference>
<comment type="cofactor">
    <cofactor evidence="2">
        <name>pyridoxal 5'-phosphate</name>
        <dbReference type="ChEBI" id="CHEBI:597326"/>
    </cofactor>
</comment>
<dbReference type="PIRSF" id="PIRSF000521">
    <property type="entry name" value="Transaminase_4ab_Lys_Orn"/>
    <property type="match status" value="1"/>
</dbReference>
<evidence type="ECO:0000313" key="18">
    <source>
        <dbReference type="Proteomes" id="UP000266301"/>
    </source>
</evidence>
<evidence type="ECO:0000256" key="2">
    <source>
        <dbReference type="ARBA" id="ARBA00001933"/>
    </source>
</evidence>
<dbReference type="InterPro" id="IPR050103">
    <property type="entry name" value="Class-III_PLP-dep_AT"/>
</dbReference>
<dbReference type="Gene3D" id="3.40.640.10">
    <property type="entry name" value="Type I PLP-dependent aspartate aminotransferase-like (Major domain)"/>
    <property type="match status" value="1"/>
</dbReference>
<evidence type="ECO:0000256" key="8">
    <source>
        <dbReference type="ARBA" id="ARBA00022679"/>
    </source>
</evidence>
<dbReference type="InterPro" id="IPR015424">
    <property type="entry name" value="PyrdxlP-dep_Trfase"/>
</dbReference>
<accession>A0A386H5T0</accession>
<dbReference type="EMBL" id="CP032416">
    <property type="protein sequence ID" value="AYD41101.1"/>
    <property type="molecule type" value="Genomic_DNA"/>
</dbReference>
<keyword evidence="7 17" id="KW-0032">Aminotransferase</keyword>
<organism evidence="17 18">
    <name type="scientific">Clostridium fermenticellae</name>
    <dbReference type="NCBI Taxonomy" id="2068654"/>
    <lineage>
        <taxon>Bacteria</taxon>
        <taxon>Bacillati</taxon>
        <taxon>Bacillota</taxon>
        <taxon>Clostridia</taxon>
        <taxon>Eubacteriales</taxon>
        <taxon>Clostridiaceae</taxon>
        <taxon>Clostridium</taxon>
    </lineage>
</organism>
<evidence type="ECO:0000256" key="10">
    <source>
        <dbReference type="ARBA" id="ARBA00029760"/>
    </source>
</evidence>
<dbReference type="GO" id="GO:0047298">
    <property type="term" value="F:(S)-3-amino-2-methylpropionate transaminase activity"/>
    <property type="evidence" value="ECO:0007669"/>
    <property type="project" value="UniProtKB-EC"/>
</dbReference>
<dbReference type="OrthoDB" id="9801052at2"/>
<evidence type="ECO:0000256" key="13">
    <source>
        <dbReference type="ARBA" id="ARBA00031787"/>
    </source>
</evidence>
<dbReference type="PANTHER" id="PTHR11986:SF58">
    <property type="entry name" value="LEUCINE_METHIONINE RACEMASE"/>
    <property type="match status" value="1"/>
</dbReference>
<dbReference type="PANTHER" id="PTHR11986">
    <property type="entry name" value="AMINOTRANSFERASE CLASS III"/>
    <property type="match status" value="1"/>
</dbReference>
<comment type="similarity">
    <text evidence="4 16">Belongs to the class-III pyridoxal-phosphate-dependent aminotransferase family.</text>
</comment>
<reference evidence="17 18" key="1">
    <citation type="journal article" date="2019" name="Int. J. Syst. Evol. Microbiol.">
        <title>Clostridium fermenticellae sp. nov., isolated from the mud in a fermentation cellar for the production of the Chinese liquor, baijiu.</title>
        <authorList>
            <person name="Xu P.X."/>
            <person name="Chai L.J."/>
            <person name="Qiu T."/>
            <person name="Zhang X.J."/>
            <person name="Lu Z.M."/>
            <person name="Xiao C."/>
            <person name="Wang S.T."/>
            <person name="Shen C.H."/>
            <person name="Shi J.S."/>
            <person name="Xu Z.H."/>
        </authorList>
    </citation>
    <scope>NUCLEOTIDE SEQUENCE [LARGE SCALE GENOMIC DNA]</scope>
    <source>
        <strain evidence="17 18">JN500901</strain>
    </source>
</reference>
<dbReference type="PROSITE" id="PS00600">
    <property type="entry name" value="AA_TRANSFER_CLASS_3"/>
    <property type="match status" value="1"/>
</dbReference>
<dbReference type="InterPro" id="IPR015421">
    <property type="entry name" value="PyrdxlP-dep_Trfase_major"/>
</dbReference>
<gene>
    <name evidence="17" type="ORF">D4Z93_11455</name>
</gene>
<keyword evidence="9 16" id="KW-0663">Pyridoxal phosphate</keyword>
<evidence type="ECO:0000256" key="9">
    <source>
        <dbReference type="ARBA" id="ARBA00022898"/>
    </source>
</evidence>
<dbReference type="CDD" id="cd00610">
    <property type="entry name" value="OAT_like"/>
    <property type="match status" value="1"/>
</dbReference>
<dbReference type="Proteomes" id="UP000266301">
    <property type="component" value="Chromosome"/>
</dbReference>
<dbReference type="SUPFAM" id="SSF53383">
    <property type="entry name" value="PLP-dependent transferases"/>
    <property type="match status" value="1"/>
</dbReference>
<evidence type="ECO:0000256" key="7">
    <source>
        <dbReference type="ARBA" id="ARBA00022576"/>
    </source>
</evidence>
<evidence type="ECO:0000256" key="6">
    <source>
        <dbReference type="ARBA" id="ARBA00012912"/>
    </source>
</evidence>
<evidence type="ECO:0000256" key="16">
    <source>
        <dbReference type="RuleBase" id="RU003560"/>
    </source>
</evidence>
<dbReference type="InterPro" id="IPR005814">
    <property type="entry name" value="Aminotrans_3"/>
</dbReference>
<dbReference type="EC" id="2.6.1.22" evidence="5"/>
<sequence>MKLGNELPKIITGTVPGPKGQAIIDRRSEACPVAINCNYPAVIDTAEGAMFKDPDGNIFLDWVGGVGVTNLGYSNPEVLEAIREQSNRFCHAMFNITTHEGYVKLAEKLNEIVPVKGNVKNTMFINSGSEANENAVKIAKAFTKRPNIIVFSGAFHGRTNYTMAMTGKKGYAIGQGPFPDGVYRADFPYLYRRPDGMTESEAIDYYTAKLENTFIEATPAEYCAAIVFEPIQGEGGFVPAPIEWVKAVRKICDEKGIMIIADEVQTGFSRSGRMFATEYWAEAGCRPDIITMAKSIACGIPFSAVTARKEIFDGVPVGTIGGTYGGNPLGCAAALKVIEIMEREDFPAKARKIGSTISKRYKEWENKYDVVGDVRGIGSMLGIEFVTDKKSKTPNPAIVSAIIKDAAKMGLIIESCGTYGNAIRLLAPLCMTDKQTEAGLQIFEKAIVNNLSVK</sequence>
<dbReference type="KEGG" id="cfer:D4Z93_11455"/>
<evidence type="ECO:0000256" key="15">
    <source>
        <dbReference type="ARBA" id="ARBA00050054"/>
    </source>
</evidence>